<keyword evidence="11" id="KW-1185">Reference proteome</keyword>
<reference evidence="10 11" key="1">
    <citation type="journal article" date="2022" name="Nat. Ecol. Evol.">
        <title>A masculinizing supergene underlies an exaggerated male reproductive morph in a spider.</title>
        <authorList>
            <person name="Hendrickx F."/>
            <person name="De Corte Z."/>
            <person name="Sonet G."/>
            <person name="Van Belleghem S.M."/>
            <person name="Kostlbacher S."/>
            <person name="Vangestel C."/>
        </authorList>
    </citation>
    <scope>NUCLEOTIDE SEQUENCE [LARGE SCALE GENOMIC DNA]</scope>
    <source>
        <strain evidence="10">W744_W776</strain>
    </source>
</reference>
<keyword evidence="2 9" id="KW-0813">Transport</keyword>
<dbReference type="GO" id="GO:0030008">
    <property type="term" value="C:TRAPP complex"/>
    <property type="evidence" value="ECO:0007669"/>
    <property type="project" value="UniProtKB-UniRule"/>
</dbReference>
<protein>
    <recommendedName>
        <fullName evidence="9">Trafficking protein particle complex subunit</fullName>
    </recommendedName>
</protein>
<name>A0AAV6VRZ0_9ARAC</name>
<keyword evidence="4 9" id="KW-0931">ER-Golgi transport</keyword>
<comment type="similarity">
    <text evidence="6">Belongs to the TRAPP small subunits family. TRAPPC4 subfamily.</text>
</comment>
<dbReference type="PANTHER" id="PTHR23249">
    <property type="entry name" value="TRAFFICKING PROTEIN PARTICLE COMPLEX SUBUNIT"/>
    <property type="match status" value="1"/>
</dbReference>
<evidence type="ECO:0000256" key="8">
    <source>
        <dbReference type="ARBA" id="ARBA00046941"/>
    </source>
</evidence>
<keyword evidence="3 9" id="KW-0256">Endoplasmic reticulum</keyword>
<evidence type="ECO:0000313" key="11">
    <source>
        <dbReference type="Proteomes" id="UP000827092"/>
    </source>
</evidence>
<dbReference type="GO" id="GO:0005794">
    <property type="term" value="C:Golgi apparatus"/>
    <property type="evidence" value="ECO:0007669"/>
    <property type="project" value="UniProtKB-SubCell"/>
</dbReference>
<evidence type="ECO:0000256" key="9">
    <source>
        <dbReference type="RuleBase" id="RU366065"/>
    </source>
</evidence>
<evidence type="ECO:0000256" key="1">
    <source>
        <dbReference type="ARBA" id="ARBA00004555"/>
    </source>
</evidence>
<comment type="caution">
    <text evidence="10">The sequence shown here is derived from an EMBL/GenBank/DDBJ whole genome shotgun (WGS) entry which is preliminary data.</text>
</comment>
<evidence type="ECO:0000256" key="6">
    <source>
        <dbReference type="ARBA" id="ARBA00038179"/>
    </source>
</evidence>
<dbReference type="CDD" id="cd14856">
    <property type="entry name" value="TRAPPC4_synbindin"/>
    <property type="match status" value="1"/>
</dbReference>
<proteinExistence type="inferred from homology"/>
<dbReference type="Gene3D" id="3.30.450.70">
    <property type="match status" value="1"/>
</dbReference>
<dbReference type="Gene3D" id="2.30.42.40">
    <property type="match status" value="1"/>
</dbReference>
<comment type="function">
    <text evidence="7">Core component of the TRAPP complexes which has a function of guanine nucleotide exchange factor activity for Rab1 GTPase. Plays a role in vesicular transport from endoplasmic reticulum to Golgi and autophagy. May play a role in dendrite postsynaptic membrane trafficking.</text>
</comment>
<comment type="subcellular location">
    <subcellularLocation>
        <location evidence="9">Endoplasmic reticulum</location>
    </subcellularLocation>
    <subcellularLocation>
        <location evidence="9">Golgi apparatus</location>
        <location evidence="9">cis-Golgi network</location>
    </subcellularLocation>
    <subcellularLocation>
        <location evidence="1">Golgi apparatus</location>
    </subcellularLocation>
</comment>
<comment type="subunit">
    <text evidence="8">Component of the multisubunit TRAPP (transport protein particle) complex, which includes at least TRAPPC2, TRAPPC2L, TRAPPC3, TRAPPC3L, TRAPPC4, TRAPPC5, TRAPPC8, TRAPPC9, TRAPPC10, TRAPPC11 and TRAPPC12. Interacts with SDC2.</text>
</comment>
<dbReference type="SMART" id="SM01399">
    <property type="entry name" value="Sybindin"/>
    <property type="match status" value="1"/>
</dbReference>
<keyword evidence="5 9" id="KW-0333">Golgi apparatus</keyword>
<sequence length="216" mass="24264">MAVSIYIVSKAGGMIYQYDHNFVPIEYEKTFSFPLDITLECLNNRVTVTFGQVDNIKVGHIVLSVNGIPIVGTKLNDGRDIFEMLKTEENYPISIKFGRPRLGTNDKIVLASTFHSLFAIASQLSPEPHCSGIEVLEADTFKLYCYQTITGVKFMVVAEPKQTGIENLLKKIYELFSDYALKNPFYSLEMPIRCELFDTNLQAAVEQVEKSGAINT</sequence>
<dbReference type="AlphaFoldDB" id="A0AAV6VRZ0"/>
<dbReference type="InterPro" id="IPR011012">
    <property type="entry name" value="Longin-like_dom_sf"/>
</dbReference>
<dbReference type="EMBL" id="JAFNEN010000026">
    <property type="protein sequence ID" value="KAG8199469.1"/>
    <property type="molecule type" value="Genomic_DNA"/>
</dbReference>
<gene>
    <name evidence="10" type="ORF">JTE90_009317</name>
</gene>
<dbReference type="GO" id="GO:0005783">
    <property type="term" value="C:endoplasmic reticulum"/>
    <property type="evidence" value="ECO:0007669"/>
    <property type="project" value="UniProtKB-SubCell"/>
</dbReference>
<accession>A0AAV6VRZ0</accession>
<dbReference type="SUPFAM" id="SSF64356">
    <property type="entry name" value="SNARE-like"/>
    <property type="match status" value="1"/>
</dbReference>
<evidence type="ECO:0000256" key="7">
    <source>
        <dbReference type="ARBA" id="ARBA00046052"/>
    </source>
</evidence>
<dbReference type="InterPro" id="IPR007233">
    <property type="entry name" value="TRAPPC"/>
</dbReference>
<comment type="subunit">
    <text evidence="9">Part of the multisubunit transport protein particle (TRAPP) complex.</text>
</comment>
<dbReference type="GO" id="GO:0006888">
    <property type="term" value="P:endoplasmic reticulum to Golgi vesicle-mediated transport"/>
    <property type="evidence" value="ECO:0007669"/>
    <property type="project" value="UniProtKB-UniRule"/>
</dbReference>
<evidence type="ECO:0000256" key="4">
    <source>
        <dbReference type="ARBA" id="ARBA00022892"/>
    </source>
</evidence>
<dbReference type="PANTHER" id="PTHR23249:SF15">
    <property type="entry name" value="TRAFFICKING PROTEIN PARTICLE COMPLEX SUBUNIT 4"/>
    <property type="match status" value="1"/>
</dbReference>
<dbReference type="FunFam" id="3.30.450.70:FF:000009">
    <property type="entry name" value="Trafficking protein particle complex 4"/>
    <property type="match status" value="1"/>
</dbReference>
<dbReference type="Pfam" id="PF04099">
    <property type="entry name" value="Sybindin"/>
    <property type="match status" value="1"/>
</dbReference>
<dbReference type="Proteomes" id="UP000827092">
    <property type="component" value="Unassembled WGS sequence"/>
</dbReference>
<evidence type="ECO:0000256" key="2">
    <source>
        <dbReference type="ARBA" id="ARBA00022448"/>
    </source>
</evidence>
<organism evidence="10 11">
    <name type="scientific">Oedothorax gibbosus</name>
    <dbReference type="NCBI Taxonomy" id="931172"/>
    <lineage>
        <taxon>Eukaryota</taxon>
        <taxon>Metazoa</taxon>
        <taxon>Ecdysozoa</taxon>
        <taxon>Arthropoda</taxon>
        <taxon>Chelicerata</taxon>
        <taxon>Arachnida</taxon>
        <taxon>Araneae</taxon>
        <taxon>Araneomorphae</taxon>
        <taxon>Entelegynae</taxon>
        <taxon>Araneoidea</taxon>
        <taxon>Linyphiidae</taxon>
        <taxon>Erigoninae</taxon>
        <taxon>Oedothorax</taxon>
    </lineage>
</organism>
<evidence type="ECO:0000256" key="5">
    <source>
        <dbReference type="ARBA" id="ARBA00023034"/>
    </source>
</evidence>
<evidence type="ECO:0000313" key="10">
    <source>
        <dbReference type="EMBL" id="KAG8199469.1"/>
    </source>
</evidence>
<evidence type="ECO:0000256" key="3">
    <source>
        <dbReference type="ARBA" id="ARBA00022824"/>
    </source>
</evidence>